<dbReference type="OrthoDB" id="3931000at2759"/>
<dbReference type="InParanoid" id="A0A074YBX7"/>
<proteinExistence type="predicted"/>
<evidence type="ECO:0000256" key="1">
    <source>
        <dbReference type="SAM" id="MobiDB-lite"/>
    </source>
</evidence>
<feature type="compositionally biased region" description="Low complexity" evidence="1">
    <location>
        <begin position="125"/>
        <end position="134"/>
    </location>
</feature>
<evidence type="ECO:0000256" key="2">
    <source>
        <dbReference type="SAM" id="SignalP"/>
    </source>
</evidence>
<protein>
    <submittedName>
        <fullName evidence="3">Uncharacterized protein</fullName>
    </submittedName>
</protein>
<gene>
    <name evidence="3" type="ORF">AUEXF2481DRAFT_32996</name>
</gene>
<feature type="chain" id="PRO_5001703060" evidence="2">
    <location>
        <begin position="21"/>
        <end position="161"/>
    </location>
</feature>
<dbReference type="RefSeq" id="XP_013340037.1">
    <property type="nucleotide sequence ID" value="XM_013484583.1"/>
</dbReference>
<organism evidence="3 4">
    <name type="scientific">Aureobasidium subglaciale (strain EXF-2481)</name>
    <name type="common">Aureobasidium pullulans var. subglaciale</name>
    <dbReference type="NCBI Taxonomy" id="1043005"/>
    <lineage>
        <taxon>Eukaryota</taxon>
        <taxon>Fungi</taxon>
        <taxon>Dikarya</taxon>
        <taxon>Ascomycota</taxon>
        <taxon>Pezizomycotina</taxon>
        <taxon>Dothideomycetes</taxon>
        <taxon>Dothideomycetidae</taxon>
        <taxon>Dothideales</taxon>
        <taxon>Saccotheciaceae</taxon>
        <taxon>Aureobasidium</taxon>
    </lineage>
</organism>
<feature type="compositionally biased region" description="Basic and acidic residues" evidence="1">
    <location>
        <begin position="151"/>
        <end position="161"/>
    </location>
</feature>
<sequence>MHFSILTVASASILAAGTNAIDVSEAPGYKAIPTASTNKYLNDAGPAIPDFAVNSLEPTYMPEEDLYPSSIIARSLTSTPTTVSAASVSNEPADESFEAFLKWMQLRQAQGYLDQDEHTKVARDATSTSAQQTQFTDGPVDGSYGKPLYIPREHSSSCRRR</sequence>
<accession>A0A074YBX7</accession>
<dbReference type="AlphaFoldDB" id="A0A074YBX7"/>
<feature type="signal peptide" evidence="2">
    <location>
        <begin position="1"/>
        <end position="20"/>
    </location>
</feature>
<evidence type="ECO:0000313" key="4">
    <source>
        <dbReference type="Proteomes" id="UP000030641"/>
    </source>
</evidence>
<feature type="region of interest" description="Disordered" evidence="1">
    <location>
        <begin position="119"/>
        <end position="161"/>
    </location>
</feature>
<evidence type="ECO:0000313" key="3">
    <source>
        <dbReference type="EMBL" id="KEQ91622.1"/>
    </source>
</evidence>
<dbReference type="Proteomes" id="UP000030641">
    <property type="component" value="Unassembled WGS sequence"/>
</dbReference>
<keyword evidence="4" id="KW-1185">Reference proteome</keyword>
<reference evidence="3 4" key="1">
    <citation type="journal article" date="2014" name="BMC Genomics">
        <title>Genome sequencing of four Aureobasidium pullulans varieties: biotechnological potential, stress tolerance, and description of new species.</title>
        <authorList>
            <person name="Gostin Ar C."/>
            <person name="Ohm R.A."/>
            <person name="Kogej T."/>
            <person name="Sonjak S."/>
            <person name="Turk M."/>
            <person name="Zajc J."/>
            <person name="Zalar P."/>
            <person name="Grube M."/>
            <person name="Sun H."/>
            <person name="Han J."/>
            <person name="Sharma A."/>
            <person name="Chiniquy J."/>
            <person name="Ngan C.Y."/>
            <person name="Lipzen A."/>
            <person name="Barry K."/>
            <person name="Grigoriev I.V."/>
            <person name="Gunde-Cimerman N."/>
        </authorList>
    </citation>
    <scope>NUCLEOTIDE SEQUENCE [LARGE SCALE GENOMIC DNA]</scope>
    <source>
        <strain evidence="3 4">EXF-2481</strain>
    </source>
</reference>
<dbReference type="EMBL" id="KL584777">
    <property type="protein sequence ID" value="KEQ91622.1"/>
    <property type="molecule type" value="Genomic_DNA"/>
</dbReference>
<dbReference type="GeneID" id="25364764"/>
<keyword evidence="2" id="KW-0732">Signal</keyword>
<dbReference type="HOGENOM" id="CLU_1643373_0_0_1"/>
<name>A0A074YBX7_AURSE</name>